<dbReference type="AlphaFoldDB" id="D5BXB3"/>
<dbReference type="STRING" id="472759.Nhal_2723"/>
<proteinExistence type="predicted"/>
<name>D5BXB3_NITHN</name>
<dbReference type="EMBL" id="CP001798">
    <property type="protein sequence ID" value="ADE15796.1"/>
    <property type="molecule type" value="Genomic_DNA"/>
</dbReference>
<keyword evidence="2" id="KW-1185">Reference proteome</keyword>
<evidence type="ECO:0000313" key="1">
    <source>
        <dbReference type="EMBL" id="ADE15796.1"/>
    </source>
</evidence>
<protein>
    <submittedName>
        <fullName evidence="1">Uncharacterized protein</fullName>
    </submittedName>
</protein>
<sequence length="153" mass="17350">MKAFSSVTSTPRGGRFKVHGRSVDTPRDYWTRLEIDGVFQYVSLSMAAGHLHGKLKEWGFDKIQELIPYEYVGGPEHGKKEGQGRIWDLRVDAGGREAQLEELQGRYDRYMAVRQEALSQEFDEKAPKHTLYTDLYGNGTVKAAGQHLRAHSP</sequence>
<dbReference type="KEGG" id="nhl:Nhal_2723"/>
<dbReference type="HOGENOM" id="CLU_1711311_0_0_6"/>
<organism evidence="1 2">
    <name type="scientific">Nitrosococcus halophilus (strain Nc4)</name>
    <dbReference type="NCBI Taxonomy" id="472759"/>
    <lineage>
        <taxon>Bacteria</taxon>
        <taxon>Pseudomonadati</taxon>
        <taxon>Pseudomonadota</taxon>
        <taxon>Gammaproteobacteria</taxon>
        <taxon>Chromatiales</taxon>
        <taxon>Chromatiaceae</taxon>
        <taxon>Nitrosococcus</taxon>
    </lineage>
</organism>
<dbReference type="Proteomes" id="UP000001844">
    <property type="component" value="Chromosome"/>
</dbReference>
<accession>D5BXB3</accession>
<reference evidence="2" key="1">
    <citation type="submission" date="2010-04" db="EMBL/GenBank/DDBJ databases">
        <title>Complete genome sequence of Nitrosococcus halophilus Nc4, a salt-adapted, aerobic obligate ammonia-oxidizing sulfur purple bacterium.</title>
        <authorList>
            <consortium name="US DOE Joint Genome Institute"/>
            <person name="Campbell M.A."/>
            <person name="Malfatti S.A."/>
            <person name="Chain P.S.G."/>
            <person name="Heidelberg J.F."/>
            <person name="Ward B.B."/>
            <person name="Klotz M.G."/>
        </authorList>
    </citation>
    <scope>NUCLEOTIDE SEQUENCE [LARGE SCALE GENOMIC DNA]</scope>
    <source>
        <strain evidence="2">Nc4</strain>
    </source>
</reference>
<gene>
    <name evidence="1" type="ordered locus">Nhal_2723</name>
</gene>
<evidence type="ECO:0000313" key="2">
    <source>
        <dbReference type="Proteomes" id="UP000001844"/>
    </source>
</evidence>